<evidence type="ECO:0000256" key="5">
    <source>
        <dbReference type="ARBA" id="ARBA00022519"/>
    </source>
</evidence>
<dbReference type="InterPro" id="IPR037682">
    <property type="entry name" value="TonB_C"/>
</dbReference>
<sequence length="88" mass="9760">MRAPVLTYQVDPEFSEEARKAKFSGNVLVGLIVDENGHPENVHVLRDVGMGLGQKAVDAVKQYKFKAAMKDGKPVKVQMAVEVNFQIF</sequence>
<dbReference type="PROSITE" id="PS52015">
    <property type="entry name" value="TONB_CTD"/>
    <property type="match status" value="1"/>
</dbReference>
<gene>
    <name evidence="11" type="ORF">ACFQBQ_02165</name>
</gene>
<evidence type="ECO:0000259" key="10">
    <source>
        <dbReference type="PROSITE" id="PS52015"/>
    </source>
</evidence>
<dbReference type="Gene3D" id="3.30.1150.10">
    <property type="match status" value="1"/>
</dbReference>
<protein>
    <submittedName>
        <fullName evidence="11">Energy transducer TonB</fullName>
    </submittedName>
</protein>
<dbReference type="EMBL" id="JBHSWI010000001">
    <property type="protein sequence ID" value="MFC6644415.1"/>
    <property type="molecule type" value="Genomic_DNA"/>
</dbReference>
<organism evidence="11 12">
    <name type="scientific">Granulicella cerasi</name>
    <dbReference type="NCBI Taxonomy" id="741063"/>
    <lineage>
        <taxon>Bacteria</taxon>
        <taxon>Pseudomonadati</taxon>
        <taxon>Acidobacteriota</taxon>
        <taxon>Terriglobia</taxon>
        <taxon>Terriglobales</taxon>
        <taxon>Acidobacteriaceae</taxon>
        <taxon>Granulicella</taxon>
    </lineage>
</organism>
<reference evidence="12" key="1">
    <citation type="journal article" date="2019" name="Int. J. Syst. Evol. Microbiol.">
        <title>The Global Catalogue of Microorganisms (GCM) 10K type strain sequencing project: providing services to taxonomists for standard genome sequencing and annotation.</title>
        <authorList>
            <consortium name="The Broad Institute Genomics Platform"/>
            <consortium name="The Broad Institute Genome Sequencing Center for Infectious Disease"/>
            <person name="Wu L."/>
            <person name="Ma J."/>
        </authorList>
    </citation>
    <scope>NUCLEOTIDE SEQUENCE [LARGE SCALE GENOMIC DNA]</scope>
    <source>
        <strain evidence="12">CGMCC 1.16026</strain>
    </source>
</reference>
<feature type="domain" description="TonB C-terminal" evidence="10">
    <location>
        <begin position="1"/>
        <end position="88"/>
    </location>
</feature>
<dbReference type="Pfam" id="PF03544">
    <property type="entry name" value="TonB_C"/>
    <property type="match status" value="1"/>
</dbReference>
<dbReference type="PANTHER" id="PTHR33446">
    <property type="entry name" value="PROTEIN TONB-RELATED"/>
    <property type="match status" value="1"/>
</dbReference>
<evidence type="ECO:0000313" key="12">
    <source>
        <dbReference type="Proteomes" id="UP001596391"/>
    </source>
</evidence>
<accession>A0ABW1Z602</accession>
<evidence type="ECO:0000256" key="4">
    <source>
        <dbReference type="ARBA" id="ARBA00022475"/>
    </source>
</evidence>
<keyword evidence="4" id="KW-1003">Cell membrane</keyword>
<evidence type="ECO:0000256" key="8">
    <source>
        <dbReference type="ARBA" id="ARBA00022989"/>
    </source>
</evidence>
<dbReference type="InterPro" id="IPR006260">
    <property type="entry name" value="TonB/TolA_C"/>
</dbReference>
<dbReference type="InterPro" id="IPR051045">
    <property type="entry name" value="TonB-dependent_transducer"/>
</dbReference>
<keyword evidence="5" id="KW-0997">Cell inner membrane</keyword>
<comment type="similarity">
    <text evidence="2">Belongs to the TonB family.</text>
</comment>
<dbReference type="Proteomes" id="UP001596391">
    <property type="component" value="Unassembled WGS sequence"/>
</dbReference>
<evidence type="ECO:0000256" key="7">
    <source>
        <dbReference type="ARBA" id="ARBA00022927"/>
    </source>
</evidence>
<evidence type="ECO:0000256" key="9">
    <source>
        <dbReference type="ARBA" id="ARBA00023136"/>
    </source>
</evidence>
<dbReference type="NCBIfam" id="TIGR01352">
    <property type="entry name" value="tonB_Cterm"/>
    <property type="match status" value="1"/>
</dbReference>
<dbReference type="SUPFAM" id="SSF74653">
    <property type="entry name" value="TolA/TonB C-terminal domain"/>
    <property type="match status" value="1"/>
</dbReference>
<name>A0ABW1Z602_9BACT</name>
<keyword evidence="6" id="KW-0812">Transmembrane</keyword>
<evidence type="ECO:0000256" key="3">
    <source>
        <dbReference type="ARBA" id="ARBA00022448"/>
    </source>
</evidence>
<keyword evidence="7" id="KW-0653">Protein transport</keyword>
<evidence type="ECO:0000313" key="11">
    <source>
        <dbReference type="EMBL" id="MFC6644415.1"/>
    </source>
</evidence>
<dbReference type="PANTHER" id="PTHR33446:SF2">
    <property type="entry name" value="PROTEIN TONB"/>
    <property type="match status" value="1"/>
</dbReference>
<keyword evidence="9" id="KW-0472">Membrane</keyword>
<evidence type="ECO:0000256" key="1">
    <source>
        <dbReference type="ARBA" id="ARBA00004383"/>
    </source>
</evidence>
<keyword evidence="12" id="KW-1185">Reference proteome</keyword>
<proteinExistence type="inferred from homology"/>
<evidence type="ECO:0000256" key="2">
    <source>
        <dbReference type="ARBA" id="ARBA00006555"/>
    </source>
</evidence>
<evidence type="ECO:0000256" key="6">
    <source>
        <dbReference type="ARBA" id="ARBA00022692"/>
    </source>
</evidence>
<keyword evidence="8" id="KW-1133">Transmembrane helix</keyword>
<comment type="subcellular location">
    <subcellularLocation>
        <location evidence="1">Cell inner membrane</location>
        <topology evidence="1">Single-pass membrane protein</topology>
        <orientation evidence="1">Periplasmic side</orientation>
    </subcellularLocation>
</comment>
<comment type="caution">
    <text evidence="11">The sequence shown here is derived from an EMBL/GenBank/DDBJ whole genome shotgun (WGS) entry which is preliminary data.</text>
</comment>
<dbReference type="RefSeq" id="WP_390236377.1">
    <property type="nucleotide sequence ID" value="NZ_JBHSWI010000001.1"/>
</dbReference>
<keyword evidence="3" id="KW-0813">Transport</keyword>